<feature type="binding site" evidence="1">
    <location>
        <position position="23"/>
    </location>
    <ligand>
        <name>Zn(2+)</name>
        <dbReference type="ChEBI" id="CHEBI:29105"/>
    </ligand>
</feature>
<dbReference type="InterPro" id="IPR048647">
    <property type="entry name" value="RlmA_N"/>
</dbReference>
<dbReference type="InterPro" id="IPR050508">
    <property type="entry name" value="Methyltransf_Superfamily"/>
</dbReference>
<feature type="binding site" evidence="2">
    <location>
        <position position="190"/>
    </location>
    <ligand>
        <name>S-adenosyl-L-methionine</name>
        <dbReference type="ChEBI" id="CHEBI:59789"/>
    </ligand>
</feature>
<dbReference type="InterPro" id="IPR029063">
    <property type="entry name" value="SAM-dependent_MTases_sf"/>
</dbReference>
<dbReference type="RefSeq" id="WP_086036611.1">
    <property type="nucleotide sequence ID" value="NZ_CP046051.1"/>
</dbReference>
<evidence type="ECO:0000313" key="7">
    <source>
        <dbReference type="Proteomes" id="UP000501316"/>
    </source>
</evidence>
<dbReference type="KEGG" id="clf:GJQ69_01265"/>
<evidence type="ECO:0000259" key="4">
    <source>
        <dbReference type="Pfam" id="PF21302"/>
    </source>
</evidence>
<keyword evidence="1" id="KW-0479">Metal-binding</keyword>
<dbReference type="EMBL" id="CP046051">
    <property type="protein sequence ID" value="QKN23234.1"/>
    <property type="molecule type" value="Genomic_DNA"/>
</dbReference>
<feature type="domain" description="Methyltransferase" evidence="3">
    <location>
        <begin position="91"/>
        <end position="192"/>
    </location>
</feature>
<reference evidence="7 8" key="1">
    <citation type="submission" date="2019-11" db="EMBL/GenBank/DDBJ databases">
        <authorList>
            <person name="Ren C."/>
            <person name="Wang H."/>
            <person name="Xu Y."/>
        </authorList>
    </citation>
    <scope>NUCLEOTIDE SEQUENCE [LARGE SCALE GENOMIC DNA]</scope>
    <source>
        <strain evidence="8">JNU-WLY1368</strain>
        <strain evidence="5 7">LBM 19010</strain>
    </source>
</reference>
<keyword evidence="1" id="KW-0862">Zinc</keyword>
<keyword evidence="2" id="KW-0949">S-adenosyl-L-methionine</keyword>
<organism evidence="5 7">
    <name type="scientific">Caproicibacterium lactatifermentans</name>
    <dbReference type="NCBI Taxonomy" id="2666138"/>
    <lineage>
        <taxon>Bacteria</taxon>
        <taxon>Bacillati</taxon>
        <taxon>Bacillota</taxon>
        <taxon>Clostridia</taxon>
        <taxon>Eubacteriales</taxon>
        <taxon>Oscillospiraceae</taxon>
        <taxon>Caproicibacterium</taxon>
    </lineage>
</organism>
<accession>A0A859DNY5</accession>
<dbReference type="GO" id="GO:0032259">
    <property type="term" value="P:methylation"/>
    <property type="evidence" value="ECO:0007669"/>
    <property type="project" value="UniProtKB-KW"/>
</dbReference>
<keyword evidence="5" id="KW-0489">Methyltransferase</keyword>
<evidence type="ECO:0000259" key="3">
    <source>
        <dbReference type="Pfam" id="PF13847"/>
    </source>
</evidence>
<dbReference type="SUPFAM" id="SSF53335">
    <property type="entry name" value="S-adenosyl-L-methionine-dependent methyltransferases"/>
    <property type="match status" value="1"/>
</dbReference>
<dbReference type="EMBL" id="CP046161">
    <property type="protein sequence ID" value="QKO30084.1"/>
    <property type="molecule type" value="Genomic_DNA"/>
</dbReference>
<sequence>MYFSCPICNNHLYYANGNLSVTCKNGHSFDFSKEGYLYLLPPNKKHSKSPGDDKAMVAARRRFLSGGHYQLFADALCRIARRCLSDTAEPVVMDAGCGEGYYTARMASALRESGQRAQLFGCDISKAAVRLAAKAAPDVSFAVASNFSLPLADASADLLADIFAPVVPEEFCRVTKPGGHFVLAVPSARHLFGLKEILYDAPYENETKDTAYSGFHFVQRFPVRGTLSLQGQDVQDLFAMTPYYWKTPKAGCEKLKTISCLTTEIGFDFLLYARDPV</sequence>
<feature type="domain" description="23S rRNA (guanine(745)-N(1))-methyltransferase N-terminal" evidence="4">
    <location>
        <begin position="3"/>
        <end position="48"/>
    </location>
</feature>
<gene>
    <name evidence="5" type="ORF">GJQ69_01265</name>
    <name evidence="6" type="ORF">GKP14_03085</name>
</gene>
<protein>
    <submittedName>
        <fullName evidence="5">Methyltransferase domain-containing protein</fullName>
    </submittedName>
</protein>
<dbReference type="Proteomes" id="UP000501316">
    <property type="component" value="Chromosome"/>
</dbReference>
<dbReference type="PANTHER" id="PTHR42912">
    <property type="entry name" value="METHYLTRANSFERASE"/>
    <property type="match status" value="1"/>
</dbReference>
<keyword evidence="5" id="KW-0808">Transferase</keyword>
<name>A0A859DNY5_9FIRM</name>
<feature type="binding site" evidence="2">
    <location>
        <position position="69"/>
    </location>
    <ligand>
        <name>S-adenosyl-L-methionine</name>
        <dbReference type="ChEBI" id="CHEBI:59789"/>
    </ligand>
</feature>
<feature type="binding site" evidence="1">
    <location>
        <position position="5"/>
    </location>
    <ligand>
        <name>Zn(2+)</name>
        <dbReference type="ChEBI" id="CHEBI:29105"/>
    </ligand>
</feature>
<evidence type="ECO:0000313" key="5">
    <source>
        <dbReference type="EMBL" id="QKN23234.1"/>
    </source>
</evidence>
<reference evidence="6" key="3">
    <citation type="journal article" date="2022" name="Int. J. Syst. Evol. Microbiol.">
        <title>Caproicibacterium lactatifermentans sp. nov., isolated from pit clay used for the production of Chinese strong aroma-type liquor.</title>
        <authorList>
            <person name="Wang H."/>
            <person name="Gu Y."/>
            <person name="Zhao D."/>
            <person name="Qiao Z."/>
            <person name="Zheng J."/>
            <person name="Gao J."/>
            <person name="Ren C."/>
            <person name="Xu Y."/>
        </authorList>
    </citation>
    <scope>NUCLEOTIDE SEQUENCE</scope>
    <source>
        <strain evidence="6">JNU-WLY1368</strain>
    </source>
</reference>
<reference evidence="6" key="2">
    <citation type="journal article" date="2021" name="Appl. Environ. Microbiol.">
        <title>Adaptability of a Caproate-Producing Bacterium Contributes to Its Dominance in an Anaerobic Fermentation System.</title>
        <authorList>
            <person name="Wang H."/>
            <person name="Gu Y."/>
            <person name="Zhou W."/>
            <person name="Zhao D."/>
            <person name="Qiao Z."/>
            <person name="Zheng J."/>
            <person name="Gao J."/>
            <person name="Chen X."/>
            <person name="Ren C."/>
            <person name="Xu Y."/>
        </authorList>
    </citation>
    <scope>NUCLEOTIDE SEQUENCE</scope>
    <source>
        <strain evidence="6">JNU-WLY1368</strain>
    </source>
</reference>
<feature type="binding site" evidence="1">
    <location>
        <position position="27"/>
    </location>
    <ligand>
        <name>Zn(2+)</name>
        <dbReference type="ChEBI" id="CHEBI:29105"/>
    </ligand>
</feature>
<dbReference type="GO" id="GO:0008168">
    <property type="term" value="F:methyltransferase activity"/>
    <property type="evidence" value="ECO:0007669"/>
    <property type="project" value="UniProtKB-KW"/>
</dbReference>
<dbReference type="InterPro" id="IPR025714">
    <property type="entry name" value="Methyltranfer_dom"/>
</dbReference>
<dbReference type="Proteomes" id="UP000509623">
    <property type="component" value="Chromosome"/>
</dbReference>
<dbReference type="PIRSF" id="PIRSF018249">
    <property type="entry name" value="MyrA_prd"/>
    <property type="match status" value="1"/>
</dbReference>
<evidence type="ECO:0000256" key="1">
    <source>
        <dbReference type="PIRSR" id="PIRSR018249-1"/>
    </source>
</evidence>
<evidence type="ECO:0000256" key="2">
    <source>
        <dbReference type="PIRSR" id="PIRSR018249-2"/>
    </source>
</evidence>
<dbReference type="GO" id="GO:0046872">
    <property type="term" value="F:metal ion binding"/>
    <property type="evidence" value="ECO:0007669"/>
    <property type="project" value="UniProtKB-KW"/>
</dbReference>
<dbReference type="AlphaFoldDB" id="A0A859DNY5"/>
<dbReference type="PANTHER" id="PTHR42912:SF45">
    <property type="entry name" value="23S RRNA (GUANINE(745)-N(1))-METHYLTRANSFERASE"/>
    <property type="match status" value="1"/>
</dbReference>
<dbReference type="InterPro" id="IPR016718">
    <property type="entry name" value="rRNA_m1G-MeTrfase_A_prd"/>
</dbReference>
<feature type="binding site" evidence="1">
    <location>
        <position position="8"/>
    </location>
    <ligand>
        <name>Zn(2+)</name>
        <dbReference type="ChEBI" id="CHEBI:29105"/>
    </ligand>
</feature>
<dbReference type="Pfam" id="PF13847">
    <property type="entry name" value="Methyltransf_31"/>
    <property type="match status" value="1"/>
</dbReference>
<evidence type="ECO:0000313" key="6">
    <source>
        <dbReference type="EMBL" id="QKO30084.1"/>
    </source>
</evidence>
<dbReference type="Pfam" id="PF21302">
    <property type="entry name" value="Zn_ribbon_RlmA"/>
    <property type="match status" value="1"/>
</dbReference>
<keyword evidence="8" id="KW-1185">Reference proteome</keyword>
<feature type="binding site" evidence="2">
    <location>
        <begin position="99"/>
        <end position="100"/>
    </location>
    <ligand>
        <name>S-adenosyl-L-methionine</name>
        <dbReference type="ChEBI" id="CHEBI:59789"/>
    </ligand>
</feature>
<evidence type="ECO:0000313" key="8">
    <source>
        <dbReference type="Proteomes" id="UP000509623"/>
    </source>
</evidence>
<dbReference type="Gene3D" id="3.40.50.150">
    <property type="entry name" value="Vaccinia Virus protein VP39"/>
    <property type="match status" value="1"/>
</dbReference>
<proteinExistence type="predicted"/>